<evidence type="ECO:0000259" key="14">
    <source>
        <dbReference type="Pfam" id="PF22904"/>
    </source>
</evidence>
<proteinExistence type="inferred from homology"/>
<dbReference type="SUPFAM" id="SSF49452">
    <property type="entry name" value="Starch-binding domain-like"/>
    <property type="match status" value="3"/>
</dbReference>
<evidence type="ECO:0000259" key="18">
    <source>
        <dbReference type="Pfam" id="PF23194"/>
    </source>
</evidence>
<dbReference type="Pfam" id="PF22898">
    <property type="entry name" value="NOMO1-like_1st"/>
    <property type="match status" value="1"/>
</dbReference>
<protein>
    <recommendedName>
        <fullName evidence="9">Transmembrane channel-like protein</fullName>
    </recommendedName>
</protein>
<feature type="compositionally biased region" description="Basic residues" evidence="10">
    <location>
        <begin position="32"/>
        <end position="47"/>
    </location>
</feature>
<evidence type="ECO:0000259" key="12">
    <source>
        <dbReference type="Pfam" id="PF22898"/>
    </source>
</evidence>
<dbReference type="Pfam" id="PF23194">
    <property type="entry name" value="NOMO_5th"/>
    <property type="match status" value="1"/>
</dbReference>
<dbReference type="InterPro" id="IPR013784">
    <property type="entry name" value="Carb-bd-like_fold"/>
</dbReference>
<evidence type="ECO:0000256" key="1">
    <source>
        <dbReference type="ARBA" id="ARBA00004115"/>
    </source>
</evidence>
<dbReference type="GO" id="GO:0005789">
    <property type="term" value="C:endoplasmic reticulum membrane"/>
    <property type="evidence" value="ECO:0007669"/>
    <property type="project" value="UniProtKB-SubCell"/>
</dbReference>
<feature type="transmembrane region" description="Helical" evidence="9">
    <location>
        <begin position="480"/>
        <end position="498"/>
    </location>
</feature>
<dbReference type="FunFam" id="2.60.40.1120:FF:000001">
    <property type="entry name" value="Nodal modulator 1"/>
    <property type="match status" value="1"/>
</dbReference>
<evidence type="ECO:0000259" key="19">
    <source>
        <dbReference type="Pfam" id="PF23660"/>
    </source>
</evidence>
<evidence type="ECO:0000256" key="4">
    <source>
        <dbReference type="ARBA" id="ARBA00022824"/>
    </source>
</evidence>
<evidence type="ECO:0000259" key="15">
    <source>
        <dbReference type="Pfam" id="PF23141"/>
    </source>
</evidence>
<dbReference type="InterPro" id="IPR012496">
    <property type="entry name" value="TMC_dom"/>
</dbReference>
<evidence type="ECO:0000256" key="3">
    <source>
        <dbReference type="ARBA" id="ARBA00022729"/>
    </source>
</evidence>
<accession>A0AAN8C9S8</accession>
<feature type="transmembrane region" description="Helical" evidence="9">
    <location>
        <begin position="253"/>
        <end position="271"/>
    </location>
</feature>
<evidence type="ECO:0000256" key="5">
    <source>
        <dbReference type="ARBA" id="ARBA00022989"/>
    </source>
</evidence>
<dbReference type="InterPro" id="IPR056319">
    <property type="entry name" value="NOMO_7th"/>
</dbReference>
<dbReference type="Pfam" id="PF23141">
    <property type="entry name" value="Ig_NOMO"/>
    <property type="match status" value="1"/>
</dbReference>
<feature type="compositionally biased region" description="Polar residues" evidence="10">
    <location>
        <begin position="14"/>
        <end position="29"/>
    </location>
</feature>
<dbReference type="GO" id="GO:0160064">
    <property type="term" value="C:multi-pass translocon complex"/>
    <property type="evidence" value="ECO:0007669"/>
    <property type="project" value="UniProtKB-ARBA"/>
</dbReference>
<dbReference type="InterPro" id="IPR055074">
    <property type="entry name" value="NOMO1-3_2nd"/>
</dbReference>
<dbReference type="Pfam" id="PF22902">
    <property type="entry name" value="NOMO1-like_9th"/>
    <property type="match status" value="1"/>
</dbReference>
<dbReference type="Pfam" id="PF22904">
    <property type="entry name" value="NOMO1-like_2nd"/>
    <property type="match status" value="2"/>
</dbReference>
<dbReference type="Pfam" id="PF23193">
    <property type="entry name" value="NOMO_3rd"/>
    <property type="match status" value="1"/>
</dbReference>
<feature type="domain" description="NOMO second beta-sandwich" evidence="14">
    <location>
        <begin position="1208"/>
        <end position="1283"/>
    </location>
</feature>
<dbReference type="InterPro" id="IPR056191">
    <property type="entry name" value="NOMO_12th"/>
</dbReference>
<dbReference type="Pfam" id="PF23660">
    <property type="entry name" value="NOMO_8th"/>
    <property type="match status" value="1"/>
</dbReference>
<feature type="region of interest" description="Disordered" evidence="10">
    <location>
        <begin position="1"/>
        <end position="104"/>
    </location>
</feature>
<keyword evidence="3" id="KW-0732">Signal</keyword>
<dbReference type="InterPro" id="IPR056190">
    <property type="entry name" value="NOMO_5th"/>
</dbReference>
<feature type="domain" description="NOMO C-terminal transthyretin-like" evidence="16">
    <location>
        <begin position="1730"/>
        <end position="1823"/>
    </location>
</feature>
<dbReference type="GO" id="GO:0043022">
    <property type="term" value="F:ribosome binding"/>
    <property type="evidence" value="ECO:0007669"/>
    <property type="project" value="UniProtKB-ARBA"/>
</dbReference>
<feature type="transmembrane region" description="Helical" evidence="9">
    <location>
        <begin position="394"/>
        <end position="417"/>
    </location>
</feature>
<feature type="region of interest" description="Disordered" evidence="10">
    <location>
        <begin position="1393"/>
        <end position="1419"/>
    </location>
</feature>
<comment type="subcellular location">
    <subcellularLocation>
        <location evidence="1">Endoplasmic reticulum membrane</location>
        <topology evidence="1">Single-pass type I membrane protein</topology>
    </subcellularLocation>
    <subcellularLocation>
        <location evidence="9">Membrane</location>
        <topology evidence="9">Multi-pass membrane protein</topology>
    </subcellularLocation>
</comment>
<dbReference type="InterPro" id="IPR056187">
    <property type="entry name" value="NOMO_8th"/>
</dbReference>
<sequence length="1898" mass="212033">MEVDSVFYTDRSGRVSSNPLLDQLPSYQSLLYRRKSSTAGTKRRSSSRGRIGSSGSGKWGVGTISRREEKPKSQMEERPIRELPRTMAEKRRDNTQRLEEDRELSSLKQLEHSTRRHLRRLRDDVHQWLGSLKLWRGDIHLIEGMFGTGILSYFSFLRFLVMLNLIIFVLMFSFVMLPIIIAPNVSGNITYNLNLESECSVYPSSARRGLVIFHEHITDLLSGGGFLEQTYLFYGYYRADKIHFSNSTYNLPLAYLLVTIAYLFFSLIWIVKRSATGFKRNLVQDEDRFQSFCNKIFAGWDFCITNENAVRLKRSSLLYELRTDLEEERIKQKIADRTRKERCRIYLIRLILNLFVIGVLMGCFYSIYLATIFSQEVQMDTKKDNFIVDLIYEYLPSIVITLANFITPLLFSAIINYEDYSPAFEIRFTLMRCVFMRLTSIGVLLFSLWSQITTCGKEPCLCGYNHVLYSCWETRIGQEMYKLTIFDFIIIFAVTVFVEFPRKLIVQHCDCGLAKWFGQQEFAIPQNVLEIVYGQTICWIGTFYSPMLPAICTMKYFFIFYIKKVSLINNCRPATRPFRASSSNFFFLVVLLIGLALACLPVSFSVAQINSSQACGPFVNYTTSWEVLPNTVSELPHGIKTLLFALSSEAFAVSFFVVTCLIMFYVIALAGAHKRVINQLREQLVVEGRDKRFLIQKLCQAQRLSAIKSPASKSQPRSPSYHTSFSNNFNESVFLAHSPPDSSTHQLSWYGTGGSVLLIVVACGGFVKSDVEINYSLIEIKLYTKQGSLKYQTDCAPINGYFMIPLYDKGDFVLKIEPPLGWSFEPTSVDLHVDGVSDICTKEEDINFVFTGFSVSGTVLSKGHPLGPAGVEVKLTRVGTEEKLQSVVTKPGGKYTFLKVLPGNYDITASHPSWTLEQSATSVVVSNANAPAAENLVVGGYDVSGEVRSDGEPMKEVTFLLYSATVKKEDVGGCNPSPVEGADPGDSSLLYLCSALSREDGTFVFLSLASGEYTVVPFYRGERITFDVAPSRMNFKVEHNSLKLEPIFRVMGFSVTGRVLNSDGGEGVPDATVSLNNQIKVISKEEGSFRLENMTAGTYTIRVTKELMFFEPITVKIAPNTPQLPDIITAGFSVCGQISVSRLPEGMKQQGRYKGAFCFQAKPGDYSVHVSLPEAEVKAGLALQPQALEVSLVDRPLTDLLFTQFMASVSGKVYCLASCDDLSVTLQPVSRQGERRTVALSGRNDILSFSFEDVLPGKYKVSITHEEWCWKHKSVEVEVLDSDVVGVEFRQIGYILRCSLSHAITLEFFQDGSKPENVGVYNLSKGVNRFCLSKPGVYKVTPRSCHQFEQDFYTYDTSAPSILTLTAVRHHMTGLITTDKILDVTLTIKSSIERERAPRRRGGGRGQGRQPPPIQEKADDLTGPFHYEFSYWARAGEKITVTPSSTELLFYPPEVEATITGESCPGRLVDIAGRAGLFLAGKVSPELQGVEISITERGAAAPLITVGTNEMGAYSVGPLHSDRQYDISASKEGFVLSPVEGTVGDFKAFALAGVTFKIRSEDGIPLSGVLLSLSGGQFRSNLLTQDTGLLTFNNLSPGQYYFKPMMKEFRFEPASQMIAVEEGQNLSIDITGIKTAYSCYGAVQSLSGDAERDVAVEAVGQADCSIYSEDTVTDQEGRFRLRGLLPGCKYLIQLRAEGNDHIERALPQYRAVEVGSNDIEGVNIIAFRQINQFDLSGNVHTSPEHLATLSVKLYKSDNMDNPINSISLGQSLFFNFPPLDRDGESYVLILHSTLSRFQFDFTLPQVTFTSNGYHKHITLTFNPTRKVPDQDVAQGSYIALPLTLLLLLAAYNHEKVIPLLLQLVNRIQGVRSMSQVSADNAALDEAKRQAKRQKARRT</sequence>
<comment type="caution">
    <text evidence="20">The sequence shown here is derived from an EMBL/GenBank/DDBJ whole genome shotgun (WGS) entry which is preliminary data.</text>
</comment>
<dbReference type="Gene3D" id="2.60.40.1120">
    <property type="entry name" value="Carboxypeptidase-like, regulatory domain"/>
    <property type="match status" value="2"/>
</dbReference>
<feature type="transmembrane region" description="Helical" evidence="9">
    <location>
        <begin position="159"/>
        <end position="181"/>
    </location>
</feature>
<gene>
    <name evidence="20" type="ORF">CesoFtcFv8_009289</name>
</gene>
<evidence type="ECO:0000259" key="13">
    <source>
        <dbReference type="Pfam" id="PF22902"/>
    </source>
</evidence>
<feature type="domain" description="NOMO seventh transthyretin-like" evidence="15">
    <location>
        <begin position="1296"/>
        <end position="1369"/>
    </location>
</feature>
<evidence type="ECO:0000259" key="16">
    <source>
        <dbReference type="Pfam" id="PF23192"/>
    </source>
</evidence>
<keyword evidence="21" id="KW-1185">Reference proteome</keyword>
<dbReference type="Pfam" id="PF23192">
    <property type="entry name" value="NOMO_12th"/>
    <property type="match status" value="1"/>
</dbReference>
<dbReference type="GO" id="GO:0160063">
    <property type="term" value="P:multi-pass transmembrane protein insertion into ER membrane"/>
    <property type="evidence" value="ECO:0007669"/>
    <property type="project" value="UniProtKB-ARBA"/>
</dbReference>
<evidence type="ECO:0000259" key="17">
    <source>
        <dbReference type="Pfam" id="PF23193"/>
    </source>
</evidence>
<dbReference type="InterPro" id="IPR055075">
    <property type="entry name" value="NOMO-like_N"/>
</dbReference>
<evidence type="ECO:0000256" key="10">
    <source>
        <dbReference type="SAM" id="MobiDB-lite"/>
    </source>
</evidence>
<feature type="compositionally biased region" description="Basic and acidic residues" evidence="10">
    <location>
        <begin position="65"/>
        <end position="104"/>
    </location>
</feature>
<dbReference type="PANTHER" id="PTHR23303:SF14">
    <property type="entry name" value="BOS COMPLEX SUBUNIT NOMO1-RELATED"/>
    <property type="match status" value="1"/>
</dbReference>
<keyword evidence="2 9" id="KW-0812">Transmembrane</keyword>
<evidence type="ECO:0000256" key="9">
    <source>
        <dbReference type="RuleBase" id="RU310713"/>
    </source>
</evidence>
<feature type="domain" description="NOMO fifth transthyretin-like" evidence="18">
    <location>
        <begin position="1155"/>
        <end position="1202"/>
    </location>
</feature>
<dbReference type="InterPro" id="IPR056189">
    <property type="entry name" value="NOMO_3rd"/>
</dbReference>
<name>A0AAN8C9S8_9TELE</name>
<feature type="domain" description="NOMO second beta-sandwich" evidence="14">
    <location>
        <begin position="850"/>
        <end position="938"/>
    </location>
</feature>
<evidence type="ECO:0000256" key="7">
    <source>
        <dbReference type="ARBA" id="ARBA00023180"/>
    </source>
</evidence>
<evidence type="ECO:0000313" key="21">
    <source>
        <dbReference type="Proteomes" id="UP001335648"/>
    </source>
</evidence>
<feature type="transmembrane region" description="Helical" evidence="9">
    <location>
        <begin position="429"/>
        <end position="449"/>
    </location>
</feature>
<dbReference type="EMBL" id="JAULUE010002052">
    <property type="protein sequence ID" value="KAK5899860.1"/>
    <property type="molecule type" value="Genomic_DNA"/>
</dbReference>
<keyword evidence="4" id="KW-0256">Endoplasmic reticulum</keyword>
<evidence type="ECO:0000313" key="20">
    <source>
        <dbReference type="EMBL" id="KAK5899860.1"/>
    </source>
</evidence>
<feature type="domain" description="NOMO third transthyretin-like" evidence="17">
    <location>
        <begin position="950"/>
        <end position="1048"/>
    </location>
</feature>
<evidence type="ECO:0000256" key="2">
    <source>
        <dbReference type="ARBA" id="ARBA00022692"/>
    </source>
</evidence>
<feature type="domain" description="NOMO-like N-terminal beta-sandwich" evidence="12">
    <location>
        <begin position="764"/>
        <end position="848"/>
    </location>
</feature>
<dbReference type="InterPro" id="IPR055073">
    <property type="entry name" value="NOMO1-like_9th"/>
</dbReference>
<keyword evidence="7" id="KW-0325">Glycoprotein</keyword>
<dbReference type="GO" id="GO:0030246">
    <property type="term" value="F:carbohydrate binding"/>
    <property type="evidence" value="ECO:0007669"/>
    <property type="project" value="InterPro"/>
</dbReference>
<dbReference type="InterPro" id="IPR051417">
    <property type="entry name" value="SDr/BOS_complex"/>
</dbReference>
<feature type="transmembrane region" description="Helical" evidence="9">
    <location>
        <begin position="346"/>
        <end position="374"/>
    </location>
</feature>
<comment type="function">
    <text evidence="8">Component of the multi-pass translocon (MPT) complex that mediates insertion of multi-pass membrane proteins into the lipid bilayer of membranes. The MPT complex takes over after the SEC61 complex: following membrane insertion of the first few transmembrane segments of proteins by the SEC61 complex, the MPT complex occludes the lateral gate of the SEC61 complex to promote insertion of subsequent transmembrane regions.</text>
</comment>
<keyword evidence="5 9" id="KW-1133">Transmembrane helix</keyword>
<feature type="domain" description="NOMO-like ninth beta-sandwich" evidence="13">
    <location>
        <begin position="1475"/>
        <end position="1549"/>
    </location>
</feature>
<reference evidence="20 21" key="1">
    <citation type="journal article" date="2023" name="Mol. Biol. Evol.">
        <title>Genomics of Secondarily Temperate Adaptation in the Only Non-Antarctic Icefish.</title>
        <authorList>
            <person name="Rivera-Colon A.G."/>
            <person name="Rayamajhi N."/>
            <person name="Minhas B.F."/>
            <person name="Madrigal G."/>
            <person name="Bilyk K.T."/>
            <person name="Yoon V."/>
            <person name="Hune M."/>
            <person name="Gregory S."/>
            <person name="Cheng C.H.C."/>
            <person name="Catchen J.M."/>
        </authorList>
    </citation>
    <scope>NUCLEOTIDE SEQUENCE [LARGE SCALE GENOMIC DNA]</scope>
    <source>
        <strain evidence="20">JC2023a</strain>
    </source>
</reference>
<evidence type="ECO:0000256" key="6">
    <source>
        <dbReference type="ARBA" id="ARBA00023136"/>
    </source>
</evidence>
<organism evidence="20 21">
    <name type="scientific">Champsocephalus esox</name>
    <name type="common">pike icefish</name>
    <dbReference type="NCBI Taxonomy" id="159716"/>
    <lineage>
        <taxon>Eukaryota</taxon>
        <taxon>Metazoa</taxon>
        <taxon>Chordata</taxon>
        <taxon>Craniata</taxon>
        <taxon>Vertebrata</taxon>
        <taxon>Euteleostomi</taxon>
        <taxon>Actinopterygii</taxon>
        <taxon>Neopterygii</taxon>
        <taxon>Teleostei</taxon>
        <taxon>Neoteleostei</taxon>
        <taxon>Acanthomorphata</taxon>
        <taxon>Eupercaria</taxon>
        <taxon>Perciformes</taxon>
        <taxon>Notothenioidei</taxon>
        <taxon>Channichthyidae</taxon>
        <taxon>Champsocephalus</taxon>
    </lineage>
</organism>
<dbReference type="Proteomes" id="UP001335648">
    <property type="component" value="Unassembled WGS sequence"/>
</dbReference>
<dbReference type="Pfam" id="PF07810">
    <property type="entry name" value="TMC"/>
    <property type="match status" value="1"/>
</dbReference>
<comment type="similarity">
    <text evidence="9">Belongs to the TMC family.</text>
</comment>
<evidence type="ECO:0000256" key="8">
    <source>
        <dbReference type="ARBA" id="ARBA00056484"/>
    </source>
</evidence>
<feature type="domain" description="TMC" evidence="11">
    <location>
        <begin position="471"/>
        <end position="581"/>
    </location>
</feature>
<feature type="transmembrane region" description="Helical" evidence="9">
    <location>
        <begin position="585"/>
        <end position="604"/>
    </location>
</feature>
<dbReference type="PANTHER" id="PTHR23303">
    <property type="entry name" value="CARBOXYPEPTIDASE REGULATORY REGION-CONTAINING"/>
    <property type="match status" value="1"/>
</dbReference>
<evidence type="ECO:0000259" key="11">
    <source>
        <dbReference type="Pfam" id="PF07810"/>
    </source>
</evidence>
<keyword evidence="6 9" id="KW-0472">Membrane</keyword>
<feature type="transmembrane region" description="Helical" evidence="9">
    <location>
        <begin position="650"/>
        <end position="672"/>
    </location>
</feature>
<feature type="domain" description="NOMO eighth prealbumin-like" evidence="19">
    <location>
        <begin position="1418"/>
        <end position="1474"/>
    </location>
</feature>
<dbReference type="Pfam" id="PF13620">
    <property type="entry name" value="CarboxypepD_reg"/>
    <property type="match status" value="1"/>
</dbReference>